<feature type="region of interest" description="Disordered" evidence="4">
    <location>
        <begin position="251"/>
        <end position="271"/>
    </location>
</feature>
<sequence>MKKSKVWQDGVLKTTQLGSKAILYDDKGTCLESLFLKCLEVKPGDDLETDRYLITVEEAKAAGSRAVEPDGPREALESGPRTLVSSSRSLGCQPSGLKRKATGFQRPYKMPKKVAVTENSGPAASLGDGNSGLPGPRFLPTFSNTLPLFSTVGHKDVTTTSADNESPVTFRNTERSDMSLSSLSSSFTINTDTLGKEDKLCFPVSSETKYSDSLLASEPMRRNGLDSFCPGVSQTIRSKAQILALLKSSSTTRKDLPDESTGHVPKIQPHGCLKITSKPKEDCAETQSTGNLHCEQQSENPTRSTSRWARYLPSQRSSPCSARDENDTQDKPEAQEDVNIFNLSELLVQQKSELFETCIEKGELYSEDKPIDDCQSWSPEESLAPSFCKNSSVWVSCSSKESVDLLSESDTQYSSKVPFNQNEKVCIQGSLSTQGIQGADADTLEPEYRPLSPLSEIEHKQIEVESSLSTSSRISDDIVDMVSKSSAERENLDTVQKAAQPFLEVSFNLSNFEASDTDEMSQEDSRLSQDSERWEKEVVLIDDSCVQKSSGDIGCREIAGKHLPLLSSADGKPKEALTATVTLLSEFCDRTCVGFNSGPHEDANTGKALEGQCYGDTGSSLDSSMGWSEEVPGDSTRRSPATVVSHALLDCPHEHRASQQPVEFQGHQVKGSATSGVMVRGHSLQLGCSQFPDSIEYDSFLTDPCVWTPELPSTCVQSDFLQVISPEKISAFSPAPTFSFNTRSEDSELEFSEESLKTRTFPGLKNIGFQDNKNFQRFPFLSGASVPFVTLPPDDGPAVLDSCSFMIDDDTREPSGSSRLNLCEESGLSFDLGLEDQDGIPRDVLLLPKSSTQSKWLKYQNPSHCNSAALNRIASEVTEDLSAEAVSGLHFSHTSESESSVDPVHLQMIKGMLYQQQQDFTSQDLVSRQKALSLNLNQTSRTGELRTALGSSASSNCRVRDGQEINNSDLCFPNGQKILSAYLPQRQVHIPAVFQSPAHYRQIFTSSIIEHLNILLFGLAQRLYKALSKVDISFYTSSKGEMMKSGKNNSPSCHHNQPAKLVMGRLFYTCDKPKGNQCKFFKWLEDVTPEQLSQNESQPNMIFNDIKSIGSYLRSQKIAVYEECQLLLRYV</sequence>
<keyword evidence="3" id="KW-0862">Zinc</keyword>
<dbReference type="InterPro" id="IPR052800">
    <property type="entry name" value="DNA_Repair_Helicase_ZGRF1"/>
</dbReference>
<feature type="domain" description="5'-3' DNA helicase ZGRF1-like N-terminal" evidence="6">
    <location>
        <begin position="1"/>
        <end position="65"/>
    </location>
</feature>
<organism evidence="7 8">
    <name type="scientific">Rattus norvegicus</name>
    <name type="common">Rat</name>
    <dbReference type="NCBI Taxonomy" id="10116"/>
    <lineage>
        <taxon>Eukaryota</taxon>
        <taxon>Metazoa</taxon>
        <taxon>Chordata</taxon>
        <taxon>Craniata</taxon>
        <taxon>Vertebrata</taxon>
        <taxon>Euteleostomi</taxon>
        <taxon>Mammalia</taxon>
        <taxon>Eutheria</taxon>
        <taxon>Euarchontoglires</taxon>
        <taxon>Glires</taxon>
        <taxon>Rodentia</taxon>
        <taxon>Myomorpha</taxon>
        <taxon>Muroidea</taxon>
        <taxon>Muridae</taxon>
        <taxon>Murinae</taxon>
        <taxon>Rattus</taxon>
    </lineage>
</organism>
<dbReference type="PANTHER" id="PTHR28535:SF1">
    <property type="entry name" value="PROTEIN ZGRF1"/>
    <property type="match status" value="1"/>
</dbReference>
<feature type="compositionally biased region" description="Polar residues" evidence="4">
    <location>
        <begin position="285"/>
        <end position="307"/>
    </location>
</feature>
<dbReference type="InterPro" id="IPR010666">
    <property type="entry name" value="Znf_GRF"/>
</dbReference>
<feature type="region of interest" description="Disordered" evidence="4">
    <location>
        <begin position="284"/>
        <end position="335"/>
    </location>
</feature>
<protein>
    <submittedName>
        <fullName evidence="7">RCG28709</fullName>
    </submittedName>
</protein>
<evidence type="ECO:0000256" key="2">
    <source>
        <dbReference type="ARBA" id="ARBA00022771"/>
    </source>
</evidence>
<dbReference type="GO" id="GO:0008270">
    <property type="term" value="F:zinc ion binding"/>
    <property type="evidence" value="ECO:0007669"/>
    <property type="project" value="UniProtKB-KW"/>
</dbReference>
<feature type="non-terminal residue" evidence="7">
    <location>
        <position position="1131"/>
    </location>
</feature>
<evidence type="ECO:0000256" key="1">
    <source>
        <dbReference type="ARBA" id="ARBA00022723"/>
    </source>
</evidence>
<dbReference type="EMBL" id="CH473952">
    <property type="protein sequence ID" value="EDL82149.1"/>
    <property type="molecule type" value="Genomic_DNA"/>
</dbReference>
<evidence type="ECO:0000313" key="7">
    <source>
        <dbReference type="EMBL" id="EDL82149.1"/>
    </source>
</evidence>
<evidence type="ECO:0000313" key="8">
    <source>
        <dbReference type="Proteomes" id="UP000234681"/>
    </source>
</evidence>
<evidence type="ECO:0000256" key="3">
    <source>
        <dbReference type="ARBA" id="ARBA00022833"/>
    </source>
</evidence>
<evidence type="ECO:0000259" key="5">
    <source>
        <dbReference type="Pfam" id="PF06839"/>
    </source>
</evidence>
<reference evidence="8" key="1">
    <citation type="submission" date="2005-09" db="EMBL/GenBank/DDBJ databases">
        <authorList>
            <person name="Mural R.J."/>
            <person name="Li P.W."/>
            <person name="Adams M.D."/>
            <person name="Amanatides P.G."/>
            <person name="Baden-Tillson H."/>
            <person name="Barnstead M."/>
            <person name="Chin S.H."/>
            <person name="Dew I."/>
            <person name="Evans C.A."/>
            <person name="Ferriera S."/>
            <person name="Flanigan M."/>
            <person name="Fosler C."/>
            <person name="Glodek A."/>
            <person name="Gu Z."/>
            <person name="Holt R.A."/>
            <person name="Jennings D."/>
            <person name="Kraft C.L."/>
            <person name="Lu F."/>
            <person name="Nguyen T."/>
            <person name="Nusskern D.R."/>
            <person name="Pfannkoch C.M."/>
            <person name="Sitter C."/>
            <person name="Sutton G.G."/>
            <person name="Venter J.C."/>
            <person name="Wang Z."/>
            <person name="Woodage T."/>
            <person name="Zheng X.H."/>
            <person name="Zhong F."/>
        </authorList>
    </citation>
    <scope>NUCLEOTIDE SEQUENCE [LARGE SCALE GENOMIC DNA]</scope>
    <source>
        <strain>BN</strain>
        <strain evidence="8">Sprague-Dawley</strain>
    </source>
</reference>
<feature type="compositionally biased region" description="Basic and acidic residues" evidence="4">
    <location>
        <begin position="67"/>
        <end position="76"/>
    </location>
</feature>
<dbReference type="PANTHER" id="PTHR28535">
    <property type="entry name" value="ZINC FINGER GRF-TYPE CONTAINING 1"/>
    <property type="match status" value="1"/>
</dbReference>
<keyword evidence="2" id="KW-0863">Zinc-finger</keyword>
<evidence type="ECO:0000259" key="6">
    <source>
        <dbReference type="Pfam" id="PF10382"/>
    </source>
</evidence>
<feature type="region of interest" description="Disordered" evidence="4">
    <location>
        <begin position="62"/>
        <end position="96"/>
    </location>
</feature>
<proteinExistence type="predicted"/>
<feature type="compositionally biased region" description="Basic and acidic residues" evidence="4">
    <location>
        <begin position="252"/>
        <end position="261"/>
    </location>
</feature>
<dbReference type="Proteomes" id="UP000234681">
    <property type="component" value="Chromosome 2"/>
</dbReference>
<dbReference type="Pfam" id="PF06839">
    <property type="entry name" value="Zn_ribbon_GRF"/>
    <property type="match status" value="1"/>
</dbReference>
<feature type="compositionally biased region" description="Basic and acidic residues" evidence="4">
    <location>
        <begin position="322"/>
        <end position="334"/>
    </location>
</feature>
<feature type="domain" description="GRF-type" evidence="5">
    <location>
        <begin position="1064"/>
        <end position="1086"/>
    </location>
</feature>
<feature type="compositionally biased region" description="Polar residues" evidence="4">
    <location>
        <begin position="83"/>
        <end position="92"/>
    </location>
</feature>
<accession>A6HVL3</accession>
<name>A6HVL3_RAT</name>
<dbReference type="Pfam" id="PF10382">
    <property type="entry name" value="ZGRF1-like_N"/>
    <property type="match status" value="1"/>
</dbReference>
<gene>
    <name evidence="7" type="ORF">rCG_28709</name>
</gene>
<dbReference type="AlphaFoldDB" id="A6HVL3"/>
<dbReference type="InterPro" id="IPR018838">
    <property type="entry name" value="ZGRF1-like_N"/>
</dbReference>
<evidence type="ECO:0000256" key="4">
    <source>
        <dbReference type="SAM" id="MobiDB-lite"/>
    </source>
</evidence>
<keyword evidence="1" id="KW-0479">Metal-binding</keyword>